<dbReference type="CDD" id="cd05245">
    <property type="entry name" value="SDR_a2"/>
    <property type="match status" value="1"/>
</dbReference>
<sequence>MKTKPVLVIGGTGYVGGRLIPRLLEAGYRVRAMVRNLEKLKCRPWSGHSLLEAVEGDVLDLESFKNASRGCRAAVYLVHSMVSASSGKFPQADRTGASNMVVAAAAAGLDRIIYLGGLGSKDDPALSEHLKSRHEVAQILQSGPVPVTFLRAAMILGSGSASFEMLRYLVERLPVMLTPPWVRTLVQPIAIRNVLHYLQGCLEQEASRGETFDIGGPDVLTYEDLIQIYAEVCGLPKRVIIPISFLTPHMSAFWIHMMTPIPSSIALPLAEGLQNEVVCGDTRIHHIIPQRLLTCRETIELAVKRVEQHTIETCWTDAGEMRPPEWTYCGDADYSGGTILECGSRIQLRATPEEIWEPISKIGGPSGWYFANPLWSLRGWVDRLVGGTGMNRGRRDPTELHTGDALDFYRVLDARAPHHLVLLSEMKTPGEAILEFKITPLGEGVTELEQLSRFVPRGLAGLVYWYGLFLFHEWLFGGMVFNTAKKTGKPIVKGPERFTPRIHRPCGINPRDH</sequence>
<dbReference type="GO" id="GO:0004029">
    <property type="term" value="F:aldehyde dehydrogenase (NAD+) activity"/>
    <property type="evidence" value="ECO:0007669"/>
    <property type="project" value="TreeGrafter"/>
</dbReference>
<evidence type="ECO:0000313" key="4">
    <source>
        <dbReference type="Proteomes" id="UP000001784"/>
    </source>
</evidence>
<dbReference type="GO" id="GO:0005737">
    <property type="term" value="C:cytoplasm"/>
    <property type="evidence" value="ECO:0007669"/>
    <property type="project" value="TreeGrafter"/>
</dbReference>
<dbReference type="OrthoDB" id="9774199at2"/>
<dbReference type="HOGENOM" id="CLU_007383_6_11_7"/>
<dbReference type="eggNOG" id="COG0702">
    <property type="taxonomic scope" value="Bacteria"/>
</dbReference>
<evidence type="ECO:0000313" key="3">
    <source>
        <dbReference type="EMBL" id="ABK19049.1"/>
    </source>
</evidence>
<feature type="domain" description="NAD(P)-binding" evidence="2">
    <location>
        <begin position="10"/>
        <end position="155"/>
    </location>
</feature>
<dbReference type="Pfam" id="PF13460">
    <property type="entry name" value="NAD_binding_10"/>
    <property type="match status" value="1"/>
</dbReference>
<dbReference type="InterPro" id="IPR036291">
    <property type="entry name" value="NAD(P)-bd_dom_sf"/>
</dbReference>
<dbReference type="RefSeq" id="WP_011700174.1">
    <property type="nucleotide sequence ID" value="NC_008554.1"/>
</dbReference>
<dbReference type="InterPro" id="IPR016040">
    <property type="entry name" value="NAD(P)-bd_dom"/>
</dbReference>
<name>A0LNP7_SYNFM</name>
<dbReference type="KEGG" id="sfu:Sfum_3376"/>
<dbReference type="EMBL" id="CP000478">
    <property type="protein sequence ID" value="ABK19049.1"/>
    <property type="molecule type" value="Genomic_DNA"/>
</dbReference>
<dbReference type="Gene3D" id="3.40.50.720">
    <property type="entry name" value="NAD(P)-binding Rossmann-like Domain"/>
    <property type="match status" value="1"/>
</dbReference>
<protein>
    <submittedName>
        <fullName evidence="3">NmrA family protein</fullName>
    </submittedName>
</protein>
<gene>
    <name evidence="3" type="ordered locus">Sfum_3376</name>
</gene>
<dbReference type="InterPro" id="IPR051783">
    <property type="entry name" value="NAD(P)-dependent_oxidoreduct"/>
</dbReference>
<keyword evidence="4" id="KW-1185">Reference proteome</keyword>
<keyword evidence="1" id="KW-1133">Transmembrane helix</keyword>
<dbReference type="InParanoid" id="A0LNP7"/>
<evidence type="ECO:0000256" key="1">
    <source>
        <dbReference type="SAM" id="Phobius"/>
    </source>
</evidence>
<dbReference type="Proteomes" id="UP000001784">
    <property type="component" value="Chromosome"/>
</dbReference>
<dbReference type="AlphaFoldDB" id="A0LNP7"/>
<dbReference type="STRING" id="335543.Sfum_3376"/>
<dbReference type="PANTHER" id="PTHR48079:SF6">
    <property type="entry name" value="NAD(P)-BINDING DOMAIN-CONTAINING PROTEIN-RELATED"/>
    <property type="match status" value="1"/>
</dbReference>
<evidence type="ECO:0000259" key="2">
    <source>
        <dbReference type="Pfam" id="PF13460"/>
    </source>
</evidence>
<dbReference type="InterPro" id="IPR021295">
    <property type="entry name" value="DUF2867"/>
</dbReference>
<accession>A0LNP7</accession>
<dbReference type="SUPFAM" id="SSF55961">
    <property type="entry name" value="Bet v1-like"/>
    <property type="match status" value="1"/>
</dbReference>
<organism evidence="3 4">
    <name type="scientific">Syntrophobacter fumaroxidans (strain DSM 10017 / MPOB)</name>
    <dbReference type="NCBI Taxonomy" id="335543"/>
    <lineage>
        <taxon>Bacteria</taxon>
        <taxon>Pseudomonadati</taxon>
        <taxon>Thermodesulfobacteriota</taxon>
        <taxon>Syntrophobacteria</taxon>
        <taxon>Syntrophobacterales</taxon>
        <taxon>Syntrophobacteraceae</taxon>
        <taxon>Syntrophobacter</taxon>
    </lineage>
</organism>
<reference evidence="3 4" key="1">
    <citation type="submission" date="2006-10" db="EMBL/GenBank/DDBJ databases">
        <title>Complete sequence of Syntrophobacter fumaroxidans MPOB.</title>
        <authorList>
            <consortium name="US DOE Joint Genome Institute"/>
            <person name="Copeland A."/>
            <person name="Lucas S."/>
            <person name="Lapidus A."/>
            <person name="Barry K."/>
            <person name="Detter J.C."/>
            <person name="Glavina del Rio T."/>
            <person name="Hammon N."/>
            <person name="Israni S."/>
            <person name="Pitluck S."/>
            <person name="Goltsman E.G."/>
            <person name="Martinez M."/>
            <person name="Schmutz J."/>
            <person name="Larimer F."/>
            <person name="Land M."/>
            <person name="Hauser L."/>
            <person name="Kyrpides N."/>
            <person name="Kim E."/>
            <person name="Boone D.R."/>
            <person name="Brockman F."/>
            <person name="Culley D."/>
            <person name="Ferry J."/>
            <person name="Gunsalus R."/>
            <person name="McInerney M.J."/>
            <person name="Morrison M."/>
            <person name="Plugge C."/>
            <person name="Rohlin L."/>
            <person name="Scholten J."/>
            <person name="Sieber J."/>
            <person name="Stams A.J.M."/>
            <person name="Worm P."/>
            <person name="Henstra A.M."/>
            <person name="Richardson P."/>
        </authorList>
    </citation>
    <scope>NUCLEOTIDE SEQUENCE [LARGE SCALE GENOMIC DNA]</scope>
    <source>
        <strain evidence="4">DSM 10017 / MPOB</strain>
    </source>
</reference>
<dbReference type="Pfam" id="PF11066">
    <property type="entry name" value="DUF2867"/>
    <property type="match status" value="1"/>
</dbReference>
<dbReference type="SUPFAM" id="SSF51735">
    <property type="entry name" value="NAD(P)-binding Rossmann-fold domains"/>
    <property type="match status" value="1"/>
</dbReference>
<keyword evidence="1" id="KW-0812">Transmembrane</keyword>
<keyword evidence="1" id="KW-0472">Membrane</keyword>
<feature type="transmembrane region" description="Helical" evidence="1">
    <location>
        <begin position="462"/>
        <end position="481"/>
    </location>
</feature>
<dbReference type="FunCoup" id="A0LNP7">
    <property type="interactions" value="107"/>
</dbReference>
<dbReference type="PANTHER" id="PTHR48079">
    <property type="entry name" value="PROTEIN YEEZ"/>
    <property type="match status" value="1"/>
</dbReference>
<proteinExistence type="predicted"/>